<dbReference type="InterPro" id="IPR003798">
    <property type="entry name" value="DNA_recombination_RmuC"/>
</dbReference>
<gene>
    <name evidence="6" type="ORF">D4739_14155</name>
</gene>
<comment type="caution">
    <text evidence="6">The sequence shown here is derived from an EMBL/GenBank/DDBJ whole genome shotgun (WGS) entry which is preliminary data.</text>
</comment>
<accession>A0A3A5HH91</accession>
<evidence type="ECO:0000256" key="1">
    <source>
        <dbReference type="ARBA" id="ARBA00003416"/>
    </source>
</evidence>
<reference evidence="7" key="1">
    <citation type="submission" date="2018-09" db="EMBL/GenBank/DDBJ databases">
        <authorList>
            <person name="Zhu H."/>
        </authorList>
    </citation>
    <scope>NUCLEOTIDE SEQUENCE [LARGE SCALE GENOMIC DNA]</scope>
    <source>
        <strain evidence="7">K1W22B-1</strain>
    </source>
</reference>
<dbReference type="Pfam" id="PF02646">
    <property type="entry name" value="RmuC"/>
    <property type="match status" value="1"/>
</dbReference>
<sequence>METIGLLLLGLALGVALGWLAARQRLEPATPAVPVEDPALIRARHDAVIAELRQQESAARGQVEADLAGAQATVDALRETVLGLQGALESARDEHRNLVRTHQAERQERERTEAGQTQVLKTLTPVAEQLRAMQRKVDELEKQRSHQHGELAEQLRTTRRTAEESRKAADTLASALSNNATRGYWGETQLRTLVESAGLLHRVDFDTQASIQADSGARRPDMVVNLPAGKQMAIDAKAPYTAFVAAHQDGIAPDQRHTLMTEHAKKIRGHVDALSHKSYWTGLDASPEFTVAFIPNEQLLTAALEVDPSLLEYAFGKGVVLATPTNLWAVLKTVAFTWRQDVLTEDAKRLFDLGQELYRRVVTLAEHAEKLRRSLESTVGHYNRFASSLETRVLVTARKIDQMDESKLIPAPQLIEERPRPLISDDFAAIADLDRPELEFDTVDAVLIEERQERPAAG</sequence>
<evidence type="ECO:0000256" key="4">
    <source>
        <dbReference type="ARBA" id="ARBA00023172"/>
    </source>
</evidence>
<keyword evidence="4" id="KW-0233">DNA recombination</keyword>
<dbReference type="RefSeq" id="WP_120061216.1">
    <property type="nucleotide sequence ID" value="NZ_QYRP01000002.1"/>
</dbReference>
<keyword evidence="7" id="KW-1185">Reference proteome</keyword>
<evidence type="ECO:0000313" key="7">
    <source>
        <dbReference type="Proteomes" id="UP000276542"/>
    </source>
</evidence>
<comment type="function">
    <text evidence="1">Involved in DNA recombination.</text>
</comment>
<evidence type="ECO:0000313" key="6">
    <source>
        <dbReference type="EMBL" id="RJS47250.1"/>
    </source>
</evidence>
<dbReference type="OrthoDB" id="370725at2"/>
<evidence type="ECO:0000256" key="5">
    <source>
        <dbReference type="SAM" id="MobiDB-lite"/>
    </source>
</evidence>
<organism evidence="6 7">
    <name type="scientific">Nocardioides cavernaquae</name>
    <dbReference type="NCBI Taxonomy" id="2321396"/>
    <lineage>
        <taxon>Bacteria</taxon>
        <taxon>Bacillati</taxon>
        <taxon>Actinomycetota</taxon>
        <taxon>Actinomycetes</taxon>
        <taxon>Propionibacteriales</taxon>
        <taxon>Nocardioidaceae</taxon>
        <taxon>Nocardioides</taxon>
    </lineage>
</organism>
<dbReference type="PANTHER" id="PTHR30563:SF0">
    <property type="entry name" value="DNA RECOMBINATION PROTEIN RMUC"/>
    <property type="match status" value="1"/>
</dbReference>
<evidence type="ECO:0000256" key="3">
    <source>
        <dbReference type="ARBA" id="ARBA00023054"/>
    </source>
</evidence>
<dbReference type="EMBL" id="QYRP01000002">
    <property type="protein sequence ID" value="RJS47250.1"/>
    <property type="molecule type" value="Genomic_DNA"/>
</dbReference>
<dbReference type="AlphaFoldDB" id="A0A3A5HH91"/>
<feature type="region of interest" description="Disordered" evidence="5">
    <location>
        <begin position="140"/>
        <end position="163"/>
    </location>
</feature>
<dbReference type="GO" id="GO:0006310">
    <property type="term" value="P:DNA recombination"/>
    <property type="evidence" value="ECO:0007669"/>
    <property type="project" value="UniProtKB-KW"/>
</dbReference>
<dbReference type="PANTHER" id="PTHR30563">
    <property type="entry name" value="DNA RECOMBINATION PROTEIN RMUC"/>
    <property type="match status" value="1"/>
</dbReference>
<proteinExistence type="inferred from homology"/>
<comment type="similarity">
    <text evidence="2">Belongs to the RmuC family.</text>
</comment>
<evidence type="ECO:0000256" key="2">
    <source>
        <dbReference type="ARBA" id="ARBA00009840"/>
    </source>
</evidence>
<protein>
    <submittedName>
        <fullName evidence="6">DNA recombination protein RmuC</fullName>
    </submittedName>
</protein>
<name>A0A3A5HH91_9ACTN</name>
<dbReference type="Proteomes" id="UP000276542">
    <property type="component" value="Unassembled WGS sequence"/>
</dbReference>
<feature type="compositionally biased region" description="Basic and acidic residues" evidence="5">
    <location>
        <begin position="140"/>
        <end position="153"/>
    </location>
</feature>
<keyword evidence="3" id="KW-0175">Coiled coil</keyword>